<dbReference type="STRING" id="104663.SAMN04488121_106359"/>
<feature type="transmembrane region" description="Helical" evidence="1">
    <location>
        <begin position="335"/>
        <end position="359"/>
    </location>
</feature>
<keyword evidence="2" id="KW-0012">Acyltransferase</keyword>
<feature type="transmembrane region" description="Helical" evidence="1">
    <location>
        <begin position="266"/>
        <end position="285"/>
    </location>
</feature>
<proteinExistence type="predicted"/>
<evidence type="ECO:0000313" key="2">
    <source>
        <dbReference type="EMBL" id="SDG80845.1"/>
    </source>
</evidence>
<organism evidence="2 3">
    <name type="scientific">Chitinophaga filiformis</name>
    <name type="common">Myxococcus filiformis</name>
    <name type="synonym">Flexibacter filiformis</name>
    <dbReference type="NCBI Taxonomy" id="104663"/>
    <lineage>
        <taxon>Bacteria</taxon>
        <taxon>Pseudomonadati</taxon>
        <taxon>Bacteroidota</taxon>
        <taxon>Chitinophagia</taxon>
        <taxon>Chitinophagales</taxon>
        <taxon>Chitinophagaceae</taxon>
        <taxon>Chitinophaga</taxon>
    </lineage>
</organism>
<dbReference type="AlphaFoldDB" id="A0A1G7X9C9"/>
<keyword evidence="2" id="KW-0808">Transferase</keyword>
<accession>A0A1G7X9C9</accession>
<reference evidence="2 3" key="1">
    <citation type="submission" date="2016-10" db="EMBL/GenBank/DDBJ databases">
        <authorList>
            <person name="de Groot N.N."/>
        </authorList>
    </citation>
    <scope>NUCLEOTIDE SEQUENCE [LARGE SCALE GENOMIC DNA]</scope>
    <source>
        <strain evidence="2 3">DSM 527</strain>
    </source>
</reference>
<feature type="transmembrane region" description="Helical" evidence="1">
    <location>
        <begin position="204"/>
        <end position="224"/>
    </location>
</feature>
<dbReference type="OrthoDB" id="9788724at2"/>
<name>A0A1G7X9C9_CHIFI</name>
<dbReference type="RefSeq" id="WP_089835460.1">
    <property type="nucleotide sequence ID" value="NZ_FNBN01000006.1"/>
</dbReference>
<protein>
    <submittedName>
        <fullName evidence="2">Predicted acyltransferase</fullName>
    </submittedName>
</protein>
<keyword evidence="1" id="KW-1133">Transmembrane helix</keyword>
<evidence type="ECO:0000256" key="1">
    <source>
        <dbReference type="SAM" id="Phobius"/>
    </source>
</evidence>
<keyword evidence="1" id="KW-0812">Transmembrane</keyword>
<dbReference type="GO" id="GO:0016746">
    <property type="term" value="F:acyltransferase activity"/>
    <property type="evidence" value="ECO:0007669"/>
    <property type="project" value="UniProtKB-KW"/>
</dbReference>
<feature type="transmembrane region" description="Helical" evidence="1">
    <location>
        <begin position="83"/>
        <end position="100"/>
    </location>
</feature>
<feature type="transmembrane region" description="Helical" evidence="1">
    <location>
        <begin position="51"/>
        <end position="71"/>
    </location>
</feature>
<feature type="transmembrane region" description="Helical" evidence="1">
    <location>
        <begin position="236"/>
        <end position="254"/>
    </location>
</feature>
<dbReference type="PANTHER" id="PTHR31061">
    <property type="entry name" value="LD22376P"/>
    <property type="match status" value="1"/>
</dbReference>
<keyword evidence="1" id="KW-0472">Membrane</keyword>
<feature type="transmembrane region" description="Helical" evidence="1">
    <location>
        <begin position="305"/>
        <end position="323"/>
    </location>
</feature>
<dbReference type="PANTHER" id="PTHR31061:SF24">
    <property type="entry name" value="LD22376P"/>
    <property type="match status" value="1"/>
</dbReference>
<evidence type="ECO:0000313" key="3">
    <source>
        <dbReference type="Proteomes" id="UP000199045"/>
    </source>
</evidence>
<dbReference type="EMBL" id="FNBN01000006">
    <property type="protein sequence ID" value="SDG80845.1"/>
    <property type="molecule type" value="Genomic_DNA"/>
</dbReference>
<gene>
    <name evidence="2" type="ORF">SAMN04488121_106359</name>
</gene>
<dbReference type="Proteomes" id="UP000199045">
    <property type="component" value="Unassembled WGS sequence"/>
</dbReference>
<feature type="transmembrane region" description="Helical" evidence="1">
    <location>
        <begin position="12"/>
        <end position="31"/>
    </location>
</feature>
<feature type="transmembrane region" description="Helical" evidence="1">
    <location>
        <begin position="120"/>
        <end position="138"/>
    </location>
</feature>
<sequence>MSKATPQRFLPLDVFRGLTVCFMIIVNTPGWDTAYSILNHAKWHGCTPTDMVFPSFLFAVGNAMSFSMRKFAELDNTTVLAKIFRRTILIFLLGYLMYWLPFVRHTDTGLEFIPISDTRILGVLQRIALCYCFGSLLIHYLPKKAVWIVSAVLLLGYWAIMYAFGQPGDPYSLTGNAAISFDKLVLGDSHLYHGEGIAFDPEGLLSTLPAIVNVIAGYYTGLFIQEHGKTALGRTRLLQMGGLLILVALVWNTVFPINKKLWTSSYVLFTVGIDLWILAILIYVIDYKKQERWTSFFTVFGKNPLFLYLLSEVLVIFLYFFQVGDMSVHRWINTYIFQAILPGKPGSLLFALVYMLLCWSVGKILDKKRIYIRV</sequence>
<feature type="transmembrane region" description="Helical" evidence="1">
    <location>
        <begin position="145"/>
        <end position="164"/>
    </location>
</feature>